<dbReference type="OrthoDB" id="7331812at2759"/>
<name>A0A0L8FSF0_OCTBM</name>
<organism evidence="2">
    <name type="scientific">Octopus bimaculoides</name>
    <name type="common">California two-spotted octopus</name>
    <dbReference type="NCBI Taxonomy" id="37653"/>
    <lineage>
        <taxon>Eukaryota</taxon>
        <taxon>Metazoa</taxon>
        <taxon>Spiralia</taxon>
        <taxon>Lophotrochozoa</taxon>
        <taxon>Mollusca</taxon>
        <taxon>Cephalopoda</taxon>
        <taxon>Coleoidea</taxon>
        <taxon>Octopodiformes</taxon>
        <taxon>Octopoda</taxon>
        <taxon>Incirrata</taxon>
        <taxon>Octopodidae</taxon>
        <taxon>Octopus</taxon>
    </lineage>
</organism>
<sequence length="249" mass="30182">MEDRIERKRRLARERKARQRIREREARKLARCHSDFSNIQQVNQRQTEVKVISRREIARLRTAERRRRLSQEELNARRELERRRSAAKRQLETQEQKQARLEKERIRLSKKRQNETQQERKARLEKERIRMIVKRQKGTQEERKARVEKQRKRFITPRHQNESVEDEQRKLLGNIYGVLATEENEEHGTNERQSNATVQSNRVDNNSFHEESLLRHSCRSLISYSTKYSSSERPSDDRLSNSCHEGKQF</sequence>
<dbReference type="AlphaFoldDB" id="A0A0L8FSF0"/>
<feature type="compositionally biased region" description="Polar residues" evidence="1">
    <location>
        <begin position="191"/>
        <end position="204"/>
    </location>
</feature>
<feature type="region of interest" description="Disordered" evidence="1">
    <location>
        <begin position="77"/>
        <end position="123"/>
    </location>
</feature>
<gene>
    <name evidence="2" type="ORF">OCBIM_22009237mg</name>
</gene>
<feature type="compositionally biased region" description="Basic and acidic residues" evidence="1">
    <location>
        <begin position="138"/>
        <end position="148"/>
    </location>
</feature>
<reference evidence="2" key="1">
    <citation type="submission" date="2015-07" db="EMBL/GenBank/DDBJ databases">
        <title>MeaNS - Measles Nucleotide Surveillance Program.</title>
        <authorList>
            <person name="Tran T."/>
            <person name="Druce J."/>
        </authorList>
    </citation>
    <scope>NUCLEOTIDE SEQUENCE</scope>
    <source>
        <strain evidence="2">UCB-OBI-ISO-001</strain>
        <tissue evidence="2">Gonad</tissue>
    </source>
</reference>
<feature type="region of interest" description="Disordered" evidence="1">
    <location>
        <begin position="226"/>
        <end position="249"/>
    </location>
</feature>
<feature type="region of interest" description="Disordered" evidence="1">
    <location>
        <begin position="135"/>
        <end position="168"/>
    </location>
</feature>
<feature type="compositionally biased region" description="Basic and acidic residues" evidence="1">
    <location>
        <begin position="233"/>
        <end position="249"/>
    </location>
</feature>
<evidence type="ECO:0000256" key="1">
    <source>
        <dbReference type="SAM" id="MobiDB-lite"/>
    </source>
</evidence>
<evidence type="ECO:0000313" key="2">
    <source>
        <dbReference type="EMBL" id="KOF67593.1"/>
    </source>
</evidence>
<feature type="region of interest" description="Disordered" evidence="1">
    <location>
        <begin position="181"/>
        <end position="204"/>
    </location>
</feature>
<proteinExistence type="predicted"/>
<protein>
    <submittedName>
        <fullName evidence="2">Uncharacterized protein</fullName>
    </submittedName>
</protein>
<feature type="compositionally biased region" description="Basic and acidic residues" evidence="1">
    <location>
        <begin position="159"/>
        <end position="168"/>
    </location>
</feature>
<accession>A0A0L8FSF0</accession>
<dbReference type="EMBL" id="KQ426942">
    <property type="protein sequence ID" value="KOF67593.1"/>
    <property type="molecule type" value="Genomic_DNA"/>
</dbReference>